<name>A0A433QXG9_9FUNG</name>
<proteinExistence type="predicted"/>
<evidence type="ECO:0000259" key="2">
    <source>
        <dbReference type="Pfam" id="PF18149"/>
    </source>
</evidence>
<organism evidence="3 4">
    <name type="scientific">Jimgerdemannia flammicorona</name>
    <dbReference type="NCBI Taxonomy" id="994334"/>
    <lineage>
        <taxon>Eukaryota</taxon>
        <taxon>Fungi</taxon>
        <taxon>Fungi incertae sedis</taxon>
        <taxon>Mucoromycota</taxon>
        <taxon>Mucoromycotina</taxon>
        <taxon>Endogonomycetes</taxon>
        <taxon>Endogonales</taxon>
        <taxon>Endogonaceae</taxon>
        <taxon>Jimgerdemannia</taxon>
    </lineage>
</organism>
<evidence type="ECO:0000313" key="3">
    <source>
        <dbReference type="EMBL" id="RUS34407.1"/>
    </source>
</evidence>
<feature type="domain" description="Brr2 N-terminal helicase PWI" evidence="2">
    <location>
        <begin position="181"/>
        <end position="247"/>
    </location>
</feature>
<feature type="region of interest" description="Disordered" evidence="1">
    <location>
        <begin position="275"/>
        <end position="302"/>
    </location>
</feature>
<dbReference type="AlphaFoldDB" id="A0A433QXG9"/>
<evidence type="ECO:0000256" key="1">
    <source>
        <dbReference type="SAM" id="MobiDB-lite"/>
    </source>
</evidence>
<dbReference type="InterPro" id="IPR041094">
    <property type="entry name" value="Brr2_helicase_PWI"/>
</dbReference>
<sequence length="302" mass="33671">MVENILKHIPIQQHLNKEYGYNSVLTATEASTTAHGPRSPARHMRSAARPTTSSRYSRPTPSRIWTRSSLSSPVAMERFARLVNLGKKITDYKAAPAPGMDVDQNGDRIGEIDDVLGVAVCSMGTRARTSTRIPHRTSWRTNRIERQAVSVWRCRGHGTRKVDSSTRRTSPRTTLMPSGCSAYYPDPHTTQEKTAATIRILEFDGIDICYCEDELKGLLDYDKFELVKILTRHREIIVWERDLLDSQGSGWRAREAWGGNGTRGVIENAMEIADPQQQRGASRKIPLPVKANLASGTTGSPT</sequence>
<gene>
    <name evidence="3" type="ORF">BC938DRAFT_480600</name>
</gene>
<evidence type="ECO:0000313" key="4">
    <source>
        <dbReference type="Proteomes" id="UP000274822"/>
    </source>
</evidence>
<dbReference type="EMBL" id="RBNJ01000511">
    <property type="protein sequence ID" value="RUS34407.1"/>
    <property type="molecule type" value="Genomic_DNA"/>
</dbReference>
<dbReference type="Pfam" id="PF18149">
    <property type="entry name" value="Helicase_PWI"/>
    <property type="match status" value="1"/>
</dbReference>
<accession>A0A433QXG9</accession>
<reference evidence="3 4" key="1">
    <citation type="journal article" date="2018" name="New Phytol.">
        <title>Phylogenomics of Endogonaceae and evolution of mycorrhizas within Mucoromycota.</title>
        <authorList>
            <person name="Chang Y."/>
            <person name="Desiro A."/>
            <person name="Na H."/>
            <person name="Sandor L."/>
            <person name="Lipzen A."/>
            <person name="Clum A."/>
            <person name="Barry K."/>
            <person name="Grigoriev I.V."/>
            <person name="Martin F.M."/>
            <person name="Stajich J.E."/>
            <person name="Smith M.E."/>
            <person name="Bonito G."/>
            <person name="Spatafora J.W."/>
        </authorList>
    </citation>
    <scope>NUCLEOTIDE SEQUENCE [LARGE SCALE GENOMIC DNA]</scope>
    <source>
        <strain evidence="3 4">AD002</strain>
    </source>
</reference>
<comment type="caution">
    <text evidence="3">The sequence shown here is derived from an EMBL/GenBank/DDBJ whole genome shotgun (WGS) entry which is preliminary data.</text>
</comment>
<keyword evidence="4" id="KW-1185">Reference proteome</keyword>
<feature type="region of interest" description="Disordered" evidence="1">
    <location>
        <begin position="30"/>
        <end position="62"/>
    </location>
</feature>
<dbReference type="Proteomes" id="UP000274822">
    <property type="component" value="Unassembled WGS sequence"/>
</dbReference>
<protein>
    <recommendedName>
        <fullName evidence="2">Brr2 N-terminal helicase PWI domain-containing protein</fullName>
    </recommendedName>
</protein>
<feature type="compositionally biased region" description="Low complexity" evidence="1">
    <location>
        <begin position="47"/>
        <end position="62"/>
    </location>
</feature>